<dbReference type="AlphaFoldDB" id="A0A645CD44"/>
<dbReference type="InterPro" id="IPR036388">
    <property type="entry name" value="WH-like_DNA-bd_sf"/>
</dbReference>
<evidence type="ECO:0000313" key="2">
    <source>
        <dbReference type="EMBL" id="MPM74840.1"/>
    </source>
</evidence>
<name>A0A645CD44_9ZZZZ</name>
<reference evidence="2" key="1">
    <citation type="submission" date="2019-08" db="EMBL/GenBank/DDBJ databases">
        <authorList>
            <person name="Kucharzyk K."/>
            <person name="Murdoch R.W."/>
            <person name="Higgins S."/>
            <person name="Loffler F."/>
        </authorList>
    </citation>
    <scope>NUCLEOTIDE SEQUENCE</scope>
</reference>
<proteinExistence type="predicted"/>
<dbReference type="SUPFAM" id="SSF88659">
    <property type="entry name" value="Sigma3 and sigma4 domains of RNA polymerase sigma factors"/>
    <property type="match status" value="1"/>
</dbReference>
<dbReference type="GO" id="GO:0003700">
    <property type="term" value="F:DNA-binding transcription factor activity"/>
    <property type="evidence" value="ECO:0007669"/>
    <property type="project" value="InterPro"/>
</dbReference>
<dbReference type="InterPro" id="IPR053812">
    <property type="entry name" value="HTH_Sigma70_ECF-like"/>
</dbReference>
<comment type="caution">
    <text evidence="2">The sequence shown here is derived from an EMBL/GenBank/DDBJ whole genome shotgun (WGS) entry which is preliminary data.</text>
</comment>
<evidence type="ECO:0000259" key="1">
    <source>
        <dbReference type="Pfam" id="PF07638"/>
    </source>
</evidence>
<dbReference type="Gene3D" id="1.10.10.10">
    <property type="entry name" value="Winged helix-like DNA-binding domain superfamily/Winged helix DNA-binding domain"/>
    <property type="match status" value="1"/>
</dbReference>
<dbReference type="GO" id="GO:0006352">
    <property type="term" value="P:DNA-templated transcription initiation"/>
    <property type="evidence" value="ECO:0007669"/>
    <property type="project" value="InterPro"/>
</dbReference>
<gene>
    <name evidence="2" type="ORF">SDC9_121829</name>
</gene>
<accession>A0A645CD44</accession>
<dbReference type="EMBL" id="VSSQ01026224">
    <property type="protein sequence ID" value="MPM74840.1"/>
    <property type="molecule type" value="Genomic_DNA"/>
</dbReference>
<protein>
    <recommendedName>
        <fullName evidence="1">RNA polymerase sigma-70 ECF-like HTH domain-containing protein</fullName>
    </recommendedName>
</protein>
<dbReference type="Pfam" id="PF07638">
    <property type="entry name" value="Sigma70_ECF"/>
    <property type="match status" value="1"/>
</dbReference>
<organism evidence="2">
    <name type="scientific">bioreactor metagenome</name>
    <dbReference type="NCBI Taxonomy" id="1076179"/>
    <lineage>
        <taxon>unclassified sequences</taxon>
        <taxon>metagenomes</taxon>
        <taxon>ecological metagenomes</taxon>
    </lineage>
</organism>
<dbReference type="InterPro" id="IPR013324">
    <property type="entry name" value="RNA_pol_sigma_r3/r4-like"/>
</dbReference>
<sequence length="103" mass="11845">MKANKYTVPFIVSLIQNKDKIGESRFYKADLSACDILIDLDTILEKANLTAKQQYILENCWIKGYTQDEVAKKLGITQQMCVKHCNAIKKKIERVLMDMGEIM</sequence>
<feature type="domain" description="RNA polymerase sigma-70 ECF-like HTH" evidence="1">
    <location>
        <begin position="29"/>
        <end position="96"/>
    </location>
</feature>